<evidence type="ECO:0000259" key="2">
    <source>
        <dbReference type="Pfam" id="PF03807"/>
    </source>
</evidence>
<dbReference type="EMBL" id="SODP01000001">
    <property type="protein sequence ID" value="TDW77859.1"/>
    <property type="molecule type" value="Genomic_DNA"/>
</dbReference>
<sequence length="211" mass="22330">MRIATLGSGLMTAALVPHWIAAGHDVLIGGRSIEHARSLARRLDVKAGSLADAAAFGEVALLAVRSEGLAEVIADSGASSGLLEGKVVIDCGNAVYLPDFSQVRWDGRSLAEQFEFQAPGSRVVKAFNLCHADVWRTPTTYGGHRLKVPFCGEQGAKQIVAPLIEAVGVEPFDIGDLSQARHLEAMAIVMIRALRNGLPVRSALNLIPSDA</sequence>
<dbReference type="InterPro" id="IPR036291">
    <property type="entry name" value="NAD(P)-bd_dom_sf"/>
</dbReference>
<dbReference type="Pfam" id="PF03807">
    <property type="entry name" value="F420_oxidored"/>
    <property type="match status" value="1"/>
</dbReference>
<dbReference type="AlphaFoldDB" id="A0A4R8CNZ2"/>
<dbReference type="SUPFAM" id="SSF51735">
    <property type="entry name" value="NAD(P)-binding Rossmann-fold domains"/>
    <property type="match status" value="1"/>
</dbReference>
<comment type="caution">
    <text evidence="3">The sequence shown here is derived from an EMBL/GenBank/DDBJ whole genome shotgun (WGS) entry which is preliminary data.</text>
</comment>
<dbReference type="GO" id="GO:0016491">
    <property type="term" value="F:oxidoreductase activity"/>
    <property type="evidence" value="ECO:0007669"/>
    <property type="project" value="UniProtKB-KW"/>
</dbReference>
<name>A0A4R8CNZ2_9ACTN</name>
<evidence type="ECO:0000313" key="4">
    <source>
        <dbReference type="Proteomes" id="UP000295146"/>
    </source>
</evidence>
<evidence type="ECO:0000313" key="3">
    <source>
        <dbReference type="EMBL" id="TDW77859.1"/>
    </source>
</evidence>
<dbReference type="PANTHER" id="PTHR14239:SF10">
    <property type="entry name" value="REDUCTASE"/>
    <property type="match status" value="1"/>
</dbReference>
<dbReference type="Proteomes" id="UP000295146">
    <property type="component" value="Unassembled WGS sequence"/>
</dbReference>
<feature type="domain" description="Pyrroline-5-carboxylate reductase catalytic N-terminal" evidence="2">
    <location>
        <begin position="2"/>
        <end position="93"/>
    </location>
</feature>
<gene>
    <name evidence="3" type="ORF">EV653_3035</name>
</gene>
<dbReference type="Gene3D" id="3.40.50.720">
    <property type="entry name" value="NAD(P)-binding Rossmann-like Domain"/>
    <property type="match status" value="1"/>
</dbReference>
<proteinExistence type="predicted"/>
<reference evidence="3 4" key="1">
    <citation type="submission" date="2019-03" db="EMBL/GenBank/DDBJ databases">
        <title>Genomic Encyclopedia of Type Strains, Phase III (KMG-III): the genomes of soil and plant-associated and newly described type strains.</title>
        <authorList>
            <person name="Whitman W."/>
        </authorList>
    </citation>
    <scope>NUCLEOTIDE SEQUENCE [LARGE SCALE GENOMIC DNA]</scope>
    <source>
        <strain evidence="3 4">VKM Ac-2573</strain>
    </source>
</reference>
<evidence type="ECO:0000256" key="1">
    <source>
        <dbReference type="ARBA" id="ARBA00023002"/>
    </source>
</evidence>
<organism evidence="3 4">
    <name type="scientific">Kribbella pratensis</name>
    <dbReference type="NCBI Taxonomy" id="2512112"/>
    <lineage>
        <taxon>Bacteria</taxon>
        <taxon>Bacillati</taxon>
        <taxon>Actinomycetota</taxon>
        <taxon>Actinomycetes</taxon>
        <taxon>Propionibacteriales</taxon>
        <taxon>Kribbellaceae</taxon>
        <taxon>Kribbella</taxon>
    </lineage>
</organism>
<dbReference type="InterPro" id="IPR051267">
    <property type="entry name" value="STEAP_metalloreductase"/>
</dbReference>
<dbReference type="RefSeq" id="WP_166679400.1">
    <property type="nucleotide sequence ID" value="NZ_SODP01000001.1"/>
</dbReference>
<dbReference type="PANTHER" id="PTHR14239">
    <property type="entry name" value="DUDULIN-RELATED"/>
    <property type="match status" value="1"/>
</dbReference>
<keyword evidence="4" id="KW-1185">Reference proteome</keyword>
<dbReference type="InterPro" id="IPR028939">
    <property type="entry name" value="P5C_Rdtase_cat_N"/>
</dbReference>
<accession>A0A4R8CNZ2</accession>
<protein>
    <recommendedName>
        <fullName evidence="2">Pyrroline-5-carboxylate reductase catalytic N-terminal domain-containing protein</fullName>
    </recommendedName>
</protein>
<keyword evidence="1" id="KW-0560">Oxidoreductase</keyword>